<evidence type="ECO:0000256" key="2">
    <source>
        <dbReference type="ARBA" id="ARBA00022614"/>
    </source>
</evidence>
<dbReference type="Pfam" id="PF07714">
    <property type="entry name" value="PK_Tyr_Ser-Thr"/>
    <property type="match status" value="1"/>
</dbReference>
<keyword evidence="4" id="KW-0677">Repeat</keyword>
<dbReference type="Proteomes" id="UP001497512">
    <property type="component" value="Chromosome 17"/>
</dbReference>
<organism evidence="9 10">
    <name type="scientific">Sphagnum troendelagicum</name>
    <dbReference type="NCBI Taxonomy" id="128251"/>
    <lineage>
        <taxon>Eukaryota</taxon>
        <taxon>Viridiplantae</taxon>
        <taxon>Streptophyta</taxon>
        <taxon>Embryophyta</taxon>
        <taxon>Bryophyta</taxon>
        <taxon>Sphagnophytina</taxon>
        <taxon>Sphagnopsida</taxon>
        <taxon>Sphagnales</taxon>
        <taxon>Sphagnaceae</taxon>
        <taxon>Sphagnum</taxon>
    </lineage>
</organism>
<evidence type="ECO:0000256" key="3">
    <source>
        <dbReference type="ARBA" id="ARBA00022692"/>
    </source>
</evidence>
<dbReference type="SUPFAM" id="SSF52058">
    <property type="entry name" value="L domain-like"/>
    <property type="match status" value="1"/>
</dbReference>
<evidence type="ECO:0000313" key="10">
    <source>
        <dbReference type="Proteomes" id="UP001497512"/>
    </source>
</evidence>
<name>A0ABP0U1A3_9BRYO</name>
<dbReference type="InterPro" id="IPR051824">
    <property type="entry name" value="LRR_Rcpt-Like_S/T_Kinase"/>
</dbReference>
<dbReference type="InterPro" id="IPR001245">
    <property type="entry name" value="Ser-Thr/Tyr_kinase_cat_dom"/>
</dbReference>
<dbReference type="InterPro" id="IPR032675">
    <property type="entry name" value="LRR_dom_sf"/>
</dbReference>
<dbReference type="Pfam" id="PF00560">
    <property type="entry name" value="LRR_1"/>
    <property type="match status" value="4"/>
</dbReference>
<evidence type="ECO:0000256" key="7">
    <source>
        <dbReference type="SAM" id="Phobius"/>
    </source>
</evidence>
<keyword evidence="6 7" id="KW-0472">Membrane</keyword>
<feature type="domain" description="Protein kinase" evidence="8">
    <location>
        <begin position="391"/>
        <end position="700"/>
    </location>
</feature>
<dbReference type="Gene3D" id="3.80.10.10">
    <property type="entry name" value="Ribonuclease Inhibitor"/>
    <property type="match status" value="2"/>
</dbReference>
<keyword evidence="5 7" id="KW-1133">Transmembrane helix</keyword>
<dbReference type="InterPro" id="IPR001611">
    <property type="entry name" value="Leu-rich_rpt"/>
</dbReference>
<keyword evidence="3 7" id="KW-0812">Transmembrane</keyword>
<dbReference type="InterPro" id="IPR011009">
    <property type="entry name" value="Kinase-like_dom_sf"/>
</dbReference>
<keyword evidence="2" id="KW-0433">Leucine-rich repeat</keyword>
<evidence type="ECO:0000256" key="4">
    <source>
        <dbReference type="ARBA" id="ARBA00022737"/>
    </source>
</evidence>
<evidence type="ECO:0000256" key="1">
    <source>
        <dbReference type="ARBA" id="ARBA00004370"/>
    </source>
</evidence>
<reference evidence="9" key="1">
    <citation type="submission" date="2024-02" db="EMBL/GenBank/DDBJ databases">
        <authorList>
            <consortium name="ELIXIR-Norway"/>
            <consortium name="Elixir Norway"/>
        </authorList>
    </citation>
    <scope>NUCLEOTIDE SEQUENCE</scope>
</reference>
<dbReference type="Gene3D" id="1.10.510.10">
    <property type="entry name" value="Transferase(Phosphotransferase) domain 1"/>
    <property type="match status" value="1"/>
</dbReference>
<comment type="subcellular location">
    <subcellularLocation>
        <location evidence="1">Membrane</location>
    </subcellularLocation>
</comment>
<accession>A0ABP0U1A3</accession>
<proteinExistence type="predicted"/>
<dbReference type="PANTHER" id="PTHR48006">
    <property type="entry name" value="LEUCINE-RICH REPEAT-CONTAINING PROTEIN DDB_G0281931-RELATED"/>
    <property type="match status" value="1"/>
</dbReference>
<evidence type="ECO:0000313" key="9">
    <source>
        <dbReference type="EMBL" id="CAK9209797.1"/>
    </source>
</evidence>
<evidence type="ECO:0000259" key="8">
    <source>
        <dbReference type="PROSITE" id="PS50011"/>
    </source>
</evidence>
<gene>
    <name evidence="9" type="ORF">CSSPTR1EN2_LOCUS10086</name>
</gene>
<dbReference type="PANTHER" id="PTHR48006:SF50">
    <property type="entry name" value="OS03G0724300 PROTEIN"/>
    <property type="match status" value="1"/>
</dbReference>
<evidence type="ECO:0000256" key="5">
    <source>
        <dbReference type="ARBA" id="ARBA00022989"/>
    </source>
</evidence>
<keyword evidence="10" id="KW-1185">Reference proteome</keyword>
<dbReference type="Gene3D" id="3.30.200.20">
    <property type="entry name" value="Phosphorylase Kinase, domain 1"/>
    <property type="match status" value="1"/>
</dbReference>
<protein>
    <recommendedName>
        <fullName evidence="8">Protein kinase domain-containing protein</fullName>
    </recommendedName>
</protein>
<feature type="transmembrane region" description="Helical" evidence="7">
    <location>
        <begin position="303"/>
        <end position="332"/>
    </location>
</feature>
<dbReference type="PROSITE" id="PS50011">
    <property type="entry name" value="PROTEIN_KINASE_DOM"/>
    <property type="match status" value="1"/>
</dbReference>
<dbReference type="SUPFAM" id="SSF56112">
    <property type="entry name" value="Protein kinase-like (PK-like)"/>
    <property type="match status" value="1"/>
</dbReference>
<dbReference type="InterPro" id="IPR000719">
    <property type="entry name" value="Prot_kinase_dom"/>
</dbReference>
<sequence>MQQLQRDLHILEYVWPSGGDPCTNWVGVSCANNHVDSIRLTGLPREDQNQTFSQPPPQQLQLAVSALDALRELPYLRELNASGFLLPGVSIPDWLGSALPALVSLDLSSCLLNGSIPNSLGTTSLMFLSLANNSLSGTIPPFASNFTSLTFLDLSSNALMGPLPAIFMIASLQLLQVLDISHNYFYGEIPASLQLEKPTSLKSLNLSYNFFNGSLPWCLVIPSAVAKKNCLSNAQNQHTAETCRKFYTQLDSISALGAAGASSAGNGSVAVAPAASAAAHGQAPAASAVAAGRQRSTTLKTHLVPIILAGVLGGLGLIIIAAVLLLCCFCIYRRRSFAAGRSSSCMDVSHGGRIRVVGTAAGTGAPAVMISATRMGEMFTLLQLQQATDNFSASNLLANGHSGDLFKGVLEGGTRVVVKRIDLQKMKSMDSYLQELDVLARASHTRLVLLLGTCCCLDSNNSNSNNSSSNEKFLVYKFAPNGDLESALQKKNTFIFPEAVSNAAMQSDSGVQSLDWITRLKIAIGVAEALAYLHFECSPPIAHRDVKASSIFLDDKFEVRLGSLSDARVQDIDSHPSRITRLFGLSQGGSCDGSGSAAVSSSYDVYSFGKVLLELVSGKQGISQGTDPAAEAWLEWALPLISSHNKDFLPKLVDPTLIVDEDLLDEVWAMAIIARACLHSKASKRPTIRHVLKALENPGKVIRADLLEKEVGLLQLN</sequence>
<dbReference type="EMBL" id="OZ019909">
    <property type="protein sequence ID" value="CAK9209797.1"/>
    <property type="molecule type" value="Genomic_DNA"/>
</dbReference>
<evidence type="ECO:0000256" key="6">
    <source>
        <dbReference type="ARBA" id="ARBA00023136"/>
    </source>
</evidence>